<dbReference type="EMBL" id="JACHHK010000005">
    <property type="protein sequence ID" value="MBB5183443.1"/>
    <property type="molecule type" value="Genomic_DNA"/>
</dbReference>
<dbReference type="AlphaFoldDB" id="A0A7W8FVR7"/>
<keyword evidence="1" id="KW-0732">Signal</keyword>
<sequence>MKIKLRSLAVWTICLFMALGTAGCSKKTALSPSEFRKAMEKEDYSITDKTEETTTQAHAISVLVAANSNKDYQIEYYQFESSDACIDVYDRMVSKIEDQYPSGKNKKKNSVSAQNSAHFSLTVNNLYMYVSRIDDTLIYCGTYKKNKNKAMKTIENLGY</sequence>
<evidence type="ECO:0008006" key="4">
    <source>
        <dbReference type="Google" id="ProtNLM"/>
    </source>
</evidence>
<reference evidence="2 3" key="1">
    <citation type="submission" date="2020-08" db="EMBL/GenBank/DDBJ databases">
        <title>Genomic Encyclopedia of Type Strains, Phase IV (KMG-IV): sequencing the most valuable type-strain genomes for metagenomic binning, comparative biology and taxonomic classification.</title>
        <authorList>
            <person name="Goeker M."/>
        </authorList>
    </citation>
    <scope>NUCLEOTIDE SEQUENCE [LARGE SCALE GENOMIC DNA]</scope>
    <source>
        <strain evidence="2 3">DSM 25799</strain>
    </source>
</reference>
<protein>
    <recommendedName>
        <fullName evidence="4">Lipoprotein</fullName>
    </recommendedName>
</protein>
<proteinExistence type="predicted"/>
<keyword evidence="3" id="KW-1185">Reference proteome</keyword>
<dbReference type="RefSeq" id="WP_183328734.1">
    <property type="nucleotide sequence ID" value="NZ_JACHHK010000005.1"/>
</dbReference>
<accession>A0A7W8FVR7</accession>
<comment type="caution">
    <text evidence="2">The sequence shown here is derived from an EMBL/GenBank/DDBJ whole genome shotgun (WGS) entry which is preliminary data.</text>
</comment>
<gene>
    <name evidence="2" type="ORF">HNQ47_001465</name>
</gene>
<feature type="chain" id="PRO_5039415018" description="Lipoprotein" evidence="1">
    <location>
        <begin position="23"/>
        <end position="159"/>
    </location>
</feature>
<name>A0A7W8FVR7_9FIRM</name>
<dbReference type="Proteomes" id="UP000539953">
    <property type="component" value="Unassembled WGS sequence"/>
</dbReference>
<dbReference type="PROSITE" id="PS51257">
    <property type="entry name" value="PROKAR_LIPOPROTEIN"/>
    <property type="match status" value="1"/>
</dbReference>
<organism evidence="2 3">
    <name type="scientific">Catenisphaera adipataccumulans</name>
    <dbReference type="NCBI Taxonomy" id="700500"/>
    <lineage>
        <taxon>Bacteria</taxon>
        <taxon>Bacillati</taxon>
        <taxon>Bacillota</taxon>
        <taxon>Erysipelotrichia</taxon>
        <taxon>Erysipelotrichales</taxon>
        <taxon>Erysipelotrichaceae</taxon>
        <taxon>Catenisphaera</taxon>
    </lineage>
</organism>
<feature type="signal peptide" evidence="1">
    <location>
        <begin position="1"/>
        <end position="22"/>
    </location>
</feature>
<evidence type="ECO:0000313" key="3">
    <source>
        <dbReference type="Proteomes" id="UP000539953"/>
    </source>
</evidence>
<evidence type="ECO:0000313" key="2">
    <source>
        <dbReference type="EMBL" id="MBB5183443.1"/>
    </source>
</evidence>
<evidence type="ECO:0000256" key="1">
    <source>
        <dbReference type="SAM" id="SignalP"/>
    </source>
</evidence>